<dbReference type="Proteomes" id="UP001270362">
    <property type="component" value="Unassembled WGS sequence"/>
</dbReference>
<sequence length="318" mass="34680">MASNRKDQSPQKQKPSQAGPLPSEKHEAEKSPPREREKPKPAKPAPKATKRDDGPKRQTSLPMIQNDKHDETAPGDKLEQGRGRSRTRDESPHGPVQYLHQPMTATRTLGPATTVAAAPSPPAGAAAGTAAPLHTIAGIRIDRYRGHNGRWSMSARTGARRAPRSFVGPPQEVQEERGNLKGRTVGGGLGAGLEMVGSLSTNLERMRSEHENKALTKNPRCELDLSVSDYQLTAVQSKIGDECKLIKNFSIQVVVPYDDDAGVAVEGDYWDSAGRRARGHWRDVVIPRKHADRTDYATWGGGAWKRHGGCEEFSTTGR</sequence>
<dbReference type="EMBL" id="JAULSO010000007">
    <property type="protein sequence ID" value="KAK3681303.1"/>
    <property type="molecule type" value="Genomic_DNA"/>
</dbReference>
<feature type="compositionally biased region" description="Basic and acidic residues" evidence="1">
    <location>
        <begin position="23"/>
        <end position="40"/>
    </location>
</feature>
<gene>
    <name evidence="2" type="ORF">B0T22DRAFT_523438</name>
</gene>
<keyword evidence="3" id="KW-1185">Reference proteome</keyword>
<evidence type="ECO:0000313" key="2">
    <source>
        <dbReference type="EMBL" id="KAK3681303.1"/>
    </source>
</evidence>
<protein>
    <submittedName>
        <fullName evidence="2">Uncharacterized protein</fullName>
    </submittedName>
</protein>
<reference evidence="2" key="1">
    <citation type="journal article" date="2023" name="Mol. Phylogenet. Evol.">
        <title>Genome-scale phylogeny and comparative genomics of the fungal order Sordariales.</title>
        <authorList>
            <person name="Hensen N."/>
            <person name="Bonometti L."/>
            <person name="Westerberg I."/>
            <person name="Brannstrom I.O."/>
            <person name="Guillou S."/>
            <person name="Cros-Aarteil S."/>
            <person name="Calhoun S."/>
            <person name="Haridas S."/>
            <person name="Kuo A."/>
            <person name="Mondo S."/>
            <person name="Pangilinan J."/>
            <person name="Riley R."/>
            <person name="LaButti K."/>
            <person name="Andreopoulos B."/>
            <person name="Lipzen A."/>
            <person name="Chen C."/>
            <person name="Yan M."/>
            <person name="Daum C."/>
            <person name="Ng V."/>
            <person name="Clum A."/>
            <person name="Steindorff A."/>
            <person name="Ohm R.A."/>
            <person name="Martin F."/>
            <person name="Silar P."/>
            <person name="Natvig D.O."/>
            <person name="Lalanne C."/>
            <person name="Gautier V."/>
            <person name="Ament-Velasquez S.L."/>
            <person name="Kruys A."/>
            <person name="Hutchinson M.I."/>
            <person name="Powell A.J."/>
            <person name="Barry K."/>
            <person name="Miller A.N."/>
            <person name="Grigoriev I.V."/>
            <person name="Debuchy R."/>
            <person name="Gladieux P."/>
            <person name="Hiltunen Thoren M."/>
            <person name="Johannesson H."/>
        </authorList>
    </citation>
    <scope>NUCLEOTIDE SEQUENCE</scope>
    <source>
        <strain evidence="2">CBS 314.62</strain>
    </source>
</reference>
<comment type="caution">
    <text evidence="2">The sequence shown here is derived from an EMBL/GenBank/DDBJ whole genome shotgun (WGS) entry which is preliminary data.</text>
</comment>
<name>A0AAE0WZ31_9PEZI</name>
<proteinExistence type="predicted"/>
<reference evidence="2" key="2">
    <citation type="submission" date="2023-06" db="EMBL/GenBank/DDBJ databases">
        <authorList>
            <consortium name="Lawrence Berkeley National Laboratory"/>
            <person name="Haridas S."/>
            <person name="Hensen N."/>
            <person name="Bonometti L."/>
            <person name="Westerberg I."/>
            <person name="Brannstrom I.O."/>
            <person name="Guillou S."/>
            <person name="Cros-Aarteil S."/>
            <person name="Calhoun S."/>
            <person name="Kuo A."/>
            <person name="Mondo S."/>
            <person name="Pangilinan J."/>
            <person name="Riley R."/>
            <person name="Labutti K."/>
            <person name="Andreopoulos B."/>
            <person name="Lipzen A."/>
            <person name="Chen C."/>
            <person name="Yanf M."/>
            <person name="Daum C."/>
            <person name="Ng V."/>
            <person name="Clum A."/>
            <person name="Steindorff A."/>
            <person name="Ohm R."/>
            <person name="Martin F."/>
            <person name="Silar P."/>
            <person name="Natvig D."/>
            <person name="Lalanne C."/>
            <person name="Gautier V."/>
            <person name="Ament-Velasquez S.L."/>
            <person name="Kruys A."/>
            <person name="Hutchinson M.I."/>
            <person name="Powell A.J."/>
            <person name="Barry K."/>
            <person name="Miller A.N."/>
            <person name="Grigoriev I.V."/>
            <person name="Debuchy R."/>
            <person name="Gladieux P."/>
            <person name="Thoren M.H."/>
            <person name="Johannesson H."/>
        </authorList>
    </citation>
    <scope>NUCLEOTIDE SEQUENCE</scope>
    <source>
        <strain evidence="2">CBS 314.62</strain>
    </source>
</reference>
<dbReference type="AlphaFoldDB" id="A0AAE0WZ31"/>
<feature type="compositionally biased region" description="Basic and acidic residues" evidence="1">
    <location>
        <begin position="66"/>
        <end position="92"/>
    </location>
</feature>
<organism evidence="2 3">
    <name type="scientific">Podospora appendiculata</name>
    <dbReference type="NCBI Taxonomy" id="314037"/>
    <lineage>
        <taxon>Eukaryota</taxon>
        <taxon>Fungi</taxon>
        <taxon>Dikarya</taxon>
        <taxon>Ascomycota</taxon>
        <taxon>Pezizomycotina</taxon>
        <taxon>Sordariomycetes</taxon>
        <taxon>Sordariomycetidae</taxon>
        <taxon>Sordariales</taxon>
        <taxon>Podosporaceae</taxon>
        <taxon>Podospora</taxon>
    </lineage>
</organism>
<feature type="region of interest" description="Disordered" evidence="1">
    <location>
        <begin position="1"/>
        <end position="101"/>
    </location>
</feature>
<accession>A0AAE0WZ31</accession>
<evidence type="ECO:0000256" key="1">
    <source>
        <dbReference type="SAM" id="MobiDB-lite"/>
    </source>
</evidence>
<evidence type="ECO:0000313" key="3">
    <source>
        <dbReference type="Proteomes" id="UP001270362"/>
    </source>
</evidence>